<organism evidence="1 2">
    <name type="scientific">Romanomermis culicivorax</name>
    <name type="common">Nematode worm</name>
    <dbReference type="NCBI Taxonomy" id="13658"/>
    <lineage>
        <taxon>Eukaryota</taxon>
        <taxon>Metazoa</taxon>
        <taxon>Ecdysozoa</taxon>
        <taxon>Nematoda</taxon>
        <taxon>Enoplea</taxon>
        <taxon>Dorylaimia</taxon>
        <taxon>Mermithida</taxon>
        <taxon>Mermithoidea</taxon>
        <taxon>Mermithidae</taxon>
        <taxon>Romanomermis</taxon>
    </lineage>
</organism>
<protein>
    <submittedName>
        <fullName evidence="2">Uncharacterized protein</fullName>
    </submittedName>
</protein>
<evidence type="ECO:0000313" key="2">
    <source>
        <dbReference type="WBParaSite" id="nRc.2.0.1.t08361-RA"/>
    </source>
</evidence>
<evidence type="ECO:0000313" key="1">
    <source>
        <dbReference type="Proteomes" id="UP000887565"/>
    </source>
</evidence>
<proteinExistence type="predicted"/>
<name>A0A915I3P7_ROMCU</name>
<dbReference type="Proteomes" id="UP000887565">
    <property type="component" value="Unplaced"/>
</dbReference>
<reference evidence="2" key="1">
    <citation type="submission" date="2022-11" db="UniProtKB">
        <authorList>
            <consortium name="WormBaseParasite"/>
        </authorList>
    </citation>
    <scope>IDENTIFICATION</scope>
</reference>
<accession>A0A915I3P7</accession>
<sequence>MIAKYGRKSLRLVGVWMSVGDSCGVSRLRPIFSNVFGDVFRRPSRLKKWRNVYSAKSTVNIVEKLCNCTRLSTLKTTNY</sequence>
<keyword evidence="1" id="KW-1185">Reference proteome</keyword>
<dbReference type="WBParaSite" id="nRc.2.0.1.t08361-RA">
    <property type="protein sequence ID" value="nRc.2.0.1.t08361-RA"/>
    <property type="gene ID" value="nRc.2.0.1.g08361"/>
</dbReference>
<dbReference type="AlphaFoldDB" id="A0A915I3P7"/>